<organism evidence="8 9">
    <name type="scientific">Batillaria attramentaria</name>
    <dbReference type="NCBI Taxonomy" id="370345"/>
    <lineage>
        <taxon>Eukaryota</taxon>
        <taxon>Metazoa</taxon>
        <taxon>Spiralia</taxon>
        <taxon>Lophotrochozoa</taxon>
        <taxon>Mollusca</taxon>
        <taxon>Gastropoda</taxon>
        <taxon>Caenogastropoda</taxon>
        <taxon>Sorbeoconcha</taxon>
        <taxon>Cerithioidea</taxon>
        <taxon>Batillariidae</taxon>
        <taxon>Batillaria</taxon>
    </lineage>
</organism>
<evidence type="ECO:0000256" key="5">
    <source>
        <dbReference type="ARBA" id="ARBA00023136"/>
    </source>
</evidence>
<evidence type="ECO:0000256" key="4">
    <source>
        <dbReference type="ARBA" id="ARBA00022989"/>
    </source>
</evidence>
<evidence type="ECO:0008006" key="10">
    <source>
        <dbReference type="Google" id="ProtNLM"/>
    </source>
</evidence>
<evidence type="ECO:0000256" key="3">
    <source>
        <dbReference type="ARBA" id="ARBA00022692"/>
    </source>
</evidence>
<keyword evidence="5 7" id="KW-0472">Membrane</keyword>
<dbReference type="InterPro" id="IPR051423">
    <property type="entry name" value="CD225/Dispanin"/>
</dbReference>
<name>A0ABD0LHK3_9CAEN</name>
<proteinExistence type="inferred from homology"/>
<dbReference type="GO" id="GO:0016020">
    <property type="term" value="C:membrane"/>
    <property type="evidence" value="ECO:0007669"/>
    <property type="project" value="UniProtKB-SubCell"/>
</dbReference>
<evidence type="ECO:0000256" key="6">
    <source>
        <dbReference type="SAM" id="MobiDB-lite"/>
    </source>
</evidence>
<protein>
    <recommendedName>
        <fullName evidence="10">Interferon-induced transmembrane protein</fullName>
    </recommendedName>
</protein>
<feature type="compositionally biased region" description="Low complexity" evidence="6">
    <location>
        <begin position="106"/>
        <end position="115"/>
    </location>
</feature>
<feature type="transmembrane region" description="Helical" evidence="7">
    <location>
        <begin position="158"/>
        <end position="180"/>
    </location>
</feature>
<dbReference type="PANTHER" id="PTHR14948">
    <property type="entry name" value="NG5"/>
    <property type="match status" value="1"/>
</dbReference>
<evidence type="ECO:0000313" key="9">
    <source>
        <dbReference type="Proteomes" id="UP001519460"/>
    </source>
</evidence>
<evidence type="ECO:0000256" key="7">
    <source>
        <dbReference type="SAM" id="Phobius"/>
    </source>
</evidence>
<feature type="compositionally biased region" description="Low complexity" evidence="6">
    <location>
        <begin position="44"/>
        <end position="63"/>
    </location>
</feature>
<feature type="region of interest" description="Disordered" evidence="6">
    <location>
        <begin position="20"/>
        <end position="115"/>
    </location>
</feature>
<evidence type="ECO:0000256" key="2">
    <source>
        <dbReference type="ARBA" id="ARBA00006843"/>
    </source>
</evidence>
<keyword evidence="3 7" id="KW-0812">Transmembrane</keyword>
<gene>
    <name evidence="8" type="ORF">BaRGS_00009831</name>
</gene>
<evidence type="ECO:0000313" key="8">
    <source>
        <dbReference type="EMBL" id="KAK7499022.1"/>
    </source>
</evidence>
<reference evidence="8 9" key="1">
    <citation type="journal article" date="2023" name="Sci. Data">
        <title>Genome assembly of the Korean intertidal mud-creeper Batillaria attramentaria.</title>
        <authorList>
            <person name="Patra A.K."/>
            <person name="Ho P.T."/>
            <person name="Jun S."/>
            <person name="Lee S.J."/>
            <person name="Kim Y."/>
            <person name="Won Y.J."/>
        </authorList>
    </citation>
    <scope>NUCLEOTIDE SEQUENCE [LARGE SCALE GENOMIC DNA]</scope>
    <source>
        <strain evidence="8">Wonlab-2016</strain>
    </source>
</reference>
<comment type="similarity">
    <text evidence="2">Belongs to the CD225/Dispanin family.</text>
</comment>
<accession>A0ABD0LHK3</accession>
<feature type="transmembrane region" description="Helical" evidence="7">
    <location>
        <begin position="201"/>
        <end position="220"/>
    </location>
</feature>
<dbReference type="InterPro" id="IPR007593">
    <property type="entry name" value="CD225/Dispanin_fam"/>
</dbReference>
<dbReference type="PANTHER" id="PTHR14948:SF25">
    <property type="entry name" value="DUF4190 DOMAIN-CONTAINING PROTEIN"/>
    <property type="match status" value="1"/>
</dbReference>
<comment type="subcellular location">
    <subcellularLocation>
        <location evidence="1">Membrane</location>
    </subcellularLocation>
</comment>
<keyword evidence="4 7" id="KW-1133">Transmembrane helix</keyword>
<keyword evidence="9" id="KW-1185">Reference proteome</keyword>
<dbReference type="Pfam" id="PF04505">
    <property type="entry name" value="CD225"/>
    <property type="match status" value="1"/>
</dbReference>
<sequence>MFHHLITPLINTARQMHQKGGFSDAAATDYPQSYGGGQAPPPAYGADQYPSAPSYPGTQYSQPGGQGYSQPGGPGYGQGYPPQLDAQGYSKQDGQGYSQGYPQATAYPQPGAQQMPPGAYYAQPGQHQNVVVTAIPGTVMAQPYVRETTPPPETACGLVISILVLIFCAWPCGIGAIIYNRKAKTFVDMGQHTAARGALKTMYIFIAISILTGIITWVIIGLRIKATVDAINEINDNRYYG</sequence>
<comment type="caution">
    <text evidence="8">The sequence shown here is derived from an EMBL/GenBank/DDBJ whole genome shotgun (WGS) entry which is preliminary data.</text>
</comment>
<dbReference type="EMBL" id="JACVVK020000047">
    <property type="protein sequence ID" value="KAK7499022.1"/>
    <property type="molecule type" value="Genomic_DNA"/>
</dbReference>
<evidence type="ECO:0000256" key="1">
    <source>
        <dbReference type="ARBA" id="ARBA00004370"/>
    </source>
</evidence>
<dbReference type="AlphaFoldDB" id="A0ABD0LHK3"/>
<feature type="compositionally biased region" description="Gly residues" evidence="6">
    <location>
        <begin position="64"/>
        <end position="78"/>
    </location>
</feature>
<feature type="compositionally biased region" description="Polar residues" evidence="6">
    <location>
        <begin position="89"/>
        <end position="102"/>
    </location>
</feature>
<dbReference type="Proteomes" id="UP001519460">
    <property type="component" value="Unassembled WGS sequence"/>
</dbReference>